<keyword evidence="1" id="KW-0812">Transmembrane</keyword>
<protein>
    <submittedName>
        <fullName evidence="2">N-terminal methylation site-containing protein</fullName>
    </submittedName>
</protein>
<organism evidence="2 3">
    <name type="scientific">Vibrio gazogenes DSM 21264 = NBRC 103151</name>
    <dbReference type="NCBI Taxonomy" id="1123492"/>
    <lineage>
        <taxon>Bacteria</taxon>
        <taxon>Pseudomonadati</taxon>
        <taxon>Pseudomonadota</taxon>
        <taxon>Gammaproteobacteria</taxon>
        <taxon>Vibrionales</taxon>
        <taxon>Vibrionaceae</taxon>
        <taxon>Vibrio</taxon>
    </lineage>
</organism>
<evidence type="ECO:0000313" key="2">
    <source>
        <dbReference type="EMBL" id="SHF64886.1"/>
    </source>
</evidence>
<name>A0A1M5DD82_VIBGA</name>
<evidence type="ECO:0000256" key="1">
    <source>
        <dbReference type="SAM" id="Phobius"/>
    </source>
</evidence>
<keyword evidence="1" id="KW-1133">Transmembrane helix</keyword>
<dbReference type="InterPro" id="IPR012902">
    <property type="entry name" value="N_methyl_site"/>
</dbReference>
<sequence>MSRSDINRHVQHGCRGKCCGNSLLEVMIALVILSIGILSVGQLQRLTMFQTREIFQRTQALDLASSTLERLRTHGSAKTSRSNINRSKTDRAKTNGVVMNHLMGVGSVDFEQLKTHQDCDSQDDFCIKIQVSTSLYHGDLKPVRVVVSWLGQQGKTHQVALSTMISRFNEFESRLPKSVAPASVAHEIVNVTQ</sequence>
<dbReference type="AlphaFoldDB" id="A0A1M5DD82"/>
<dbReference type="EMBL" id="FQUH01000014">
    <property type="protein sequence ID" value="SHF64886.1"/>
    <property type="molecule type" value="Genomic_DNA"/>
</dbReference>
<proteinExistence type="predicted"/>
<dbReference type="Proteomes" id="UP000184159">
    <property type="component" value="Unassembled WGS sequence"/>
</dbReference>
<dbReference type="RefSeq" id="WP_072960643.1">
    <property type="nucleotide sequence ID" value="NZ_FQUH01000014.1"/>
</dbReference>
<keyword evidence="3" id="KW-1185">Reference proteome</keyword>
<evidence type="ECO:0000313" key="3">
    <source>
        <dbReference type="Proteomes" id="UP000184159"/>
    </source>
</evidence>
<dbReference type="Pfam" id="PF07963">
    <property type="entry name" value="N_methyl"/>
    <property type="match status" value="1"/>
</dbReference>
<reference evidence="3" key="1">
    <citation type="submission" date="2016-11" db="EMBL/GenBank/DDBJ databases">
        <authorList>
            <person name="Varghese N."/>
            <person name="Submissions S."/>
        </authorList>
    </citation>
    <scope>NUCLEOTIDE SEQUENCE [LARGE SCALE GENOMIC DNA]</scope>
    <source>
        <strain evidence="3">DSM 21264</strain>
    </source>
</reference>
<gene>
    <name evidence="2" type="ORF">SAMN02745781_02822</name>
</gene>
<feature type="transmembrane region" description="Helical" evidence="1">
    <location>
        <begin position="21"/>
        <end position="41"/>
    </location>
</feature>
<keyword evidence="1" id="KW-0472">Membrane</keyword>
<accession>A0A1M5DD82</accession>